<dbReference type="EMBL" id="JAFNEN010000610">
    <property type="protein sequence ID" value="KAG8179647.1"/>
    <property type="molecule type" value="Genomic_DNA"/>
</dbReference>
<protein>
    <submittedName>
        <fullName evidence="1">Uncharacterized protein</fullName>
    </submittedName>
</protein>
<dbReference type="Proteomes" id="UP000827092">
    <property type="component" value="Unassembled WGS sequence"/>
</dbReference>
<comment type="caution">
    <text evidence="1">The sequence shown here is derived from an EMBL/GenBank/DDBJ whole genome shotgun (WGS) entry which is preliminary data.</text>
</comment>
<dbReference type="AlphaFoldDB" id="A0AAV6U5S2"/>
<keyword evidence="2" id="KW-1185">Reference proteome</keyword>
<gene>
    <name evidence="1" type="ORF">JTE90_007376</name>
</gene>
<sequence length="99" mass="11119">MMKDWLFTNVQNKRGNQSVRGSLTVQRKFAAVLTREGARAAGERRRALVNSVHISPLSSSIAARLATRTHSKACNKTQTVSWEEYAILTEYPVHHQEPA</sequence>
<reference evidence="1 2" key="1">
    <citation type="journal article" date="2022" name="Nat. Ecol. Evol.">
        <title>A masculinizing supergene underlies an exaggerated male reproductive morph in a spider.</title>
        <authorList>
            <person name="Hendrickx F."/>
            <person name="De Corte Z."/>
            <person name="Sonet G."/>
            <person name="Van Belleghem S.M."/>
            <person name="Kostlbacher S."/>
            <person name="Vangestel C."/>
        </authorList>
    </citation>
    <scope>NUCLEOTIDE SEQUENCE [LARGE SCALE GENOMIC DNA]</scope>
    <source>
        <strain evidence="1">W744_W776</strain>
    </source>
</reference>
<evidence type="ECO:0000313" key="1">
    <source>
        <dbReference type="EMBL" id="KAG8179647.1"/>
    </source>
</evidence>
<proteinExistence type="predicted"/>
<accession>A0AAV6U5S2</accession>
<name>A0AAV6U5S2_9ARAC</name>
<evidence type="ECO:0000313" key="2">
    <source>
        <dbReference type="Proteomes" id="UP000827092"/>
    </source>
</evidence>
<organism evidence="1 2">
    <name type="scientific">Oedothorax gibbosus</name>
    <dbReference type="NCBI Taxonomy" id="931172"/>
    <lineage>
        <taxon>Eukaryota</taxon>
        <taxon>Metazoa</taxon>
        <taxon>Ecdysozoa</taxon>
        <taxon>Arthropoda</taxon>
        <taxon>Chelicerata</taxon>
        <taxon>Arachnida</taxon>
        <taxon>Araneae</taxon>
        <taxon>Araneomorphae</taxon>
        <taxon>Entelegynae</taxon>
        <taxon>Araneoidea</taxon>
        <taxon>Linyphiidae</taxon>
        <taxon>Erigoninae</taxon>
        <taxon>Oedothorax</taxon>
    </lineage>
</organism>